<proteinExistence type="predicted"/>
<dbReference type="RefSeq" id="WP_013139047.1">
    <property type="nucleotide sequence ID" value="NC_014168.1"/>
</dbReference>
<dbReference type="EMBL" id="CP001958">
    <property type="protein sequence ID" value="ADG98597.1"/>
    <property type="molecule type" value="Genomic_DNA"/>
</dbReference>
<dbReference type="Proteomes" id="UP000002247">
    <property type="component" value="Chromosome"/>
</dbReference>
<dbReference type="STRING" id="640132.Srot_2145"/>
<dbReference type="OrthoDB" id="9987718at2"/>
<dbReference type="HOGENOM" id="CLU_2685763_0_0_11"/>
<dbReference type="AlphaFoldDB" id="D6Z9S7"/>
<keyword evidence="1" id="KW-0808">Transferase</keyword>
<accession>D6Z9S7</accession>
<evidence type="ECO:0000313" key="1">
    <source>
        <dbReference type="EMBL" id="ADG98597.1"/>
    </source>
</evidence>
<sequence>MSNTAVSTLAMQAAVIGTENLQGLRDSQAKPQPHGSWLSPRAVSARDGLAQAFGRVIPGERSALPERGRRLPRS</sequence>
<dbReference type="GO" id="GO:0016740">
    <property type="term" value="F:transferase activity"/>
    <property type="evidence" value="ECO:0007669"/>
    <property type="project" value="UniProtKB-KW"/>
</dbReference>
<name>D6Z9S7_SEGRD</name>
<protein>
    <submittedName>
        <fullName evidence="1">Phosphotransferase system</fullName>
    </submittedName>
</protein>
<gene>
    <name evidence="1" type="ordered locus">Srot_2145</name>
</gene>
<reference evidence="1 2" key="1">
    <citation type="journal article" date="2010" name="Stand. Genomic Sci.">
        <title>Complete genome sequence of Segniliparus rotundus type strain (CDC 1076).</title>
        <authorList>
            <person name="Sikorski J."/>
            <person name="Lapidus A."/>
            <person name="Copeland A."/>
            <person name="Misra M."/>
            <person name="Glavina Del Rio T."/>
            <person name="Nolan M."/>
            <person name="Lucas S."/>
            <person name="Chen F."/>
            <person name="Tice H."/>
            <person name="Cheng J.F."/>
            <person name="Jando M."/>
            <person name="Schneider S."/>
            <person name="Bruce D."/>
            <person name="Goodwin L."/>
            <person name="Pitluck S."/>
            <person name="Liolios K."/>
            <person name="Mikhailova N."/>
            <person name="Pati A."/>
            <person name="Ivanova N."/>
            <person name="Mavromatis K."/>
            <person name="Chen A."/>
            <person name="Palaniappan K."/>
            <person name="Chertkov O."/>
            <person name="Land M."/>
            <person name="Hauser L."/>
            <person name="Chang Y.J."/>
            <person name="Jeffries C.D."/>
            <person name="Brettin T."/>
            <person name="Detter J.C."/>
            <person name="Han C."/>
            <person name="Rohde M."/>
            <person name="Goker M."/>
            <person name="Bristow J."/>
            <person name="Eisen J.A."/>
            <person name="Markowitz V."/>
            <person name="Hugenholtz P."/>
            <person name="Kyrpides N.C."/>
            <person name="Klenk H.P."/>
        </authorList>
    </citation>
    <scope>NUCLEOTIDE SEQUENCE [LARGE SCALE GENOMIC DNA]</scope>
    <source>
        <strain evidence="2">ATCC BAA-972 / CDC 1076 / CIP 108378 / DSM 44985 / JCM 13578</strain>
    </source>
</reference>
<dbReference type="KEGG" id="srt:Srot_2145"/>
<evidence type="ECO:0000313" key="2">
    <source>
        <dbReference type="Proteomes" id="UP000002247"/>
    </source>
</evidence>
<organism evidence="1 2">
    <name type="scientific">Segniliparus rotundus (strain ATCC BAA-972 / CDC 1076 / CIP 108378 / DSM 44985 / JCM 13578)</name>
    <dbReference type="NCBI Taxonomy" id="640132"/>
    <lineage>
        <taxon>Bacteria</taxon>
        <taxon>Bacillati</taxon>
        <taxon>Actinomycetota</taxon>
        <taxon>Actinomycetes</taxon>
        <taxon>Mycobacteriales</taxon>
        <taxon>Segniliparaceae</taxon>
        <taxon>Segniliparus</taxon>
    </lineage>
</organism>
<keyword evidence="2" id="KW-1185">Reference proteome</keyword>